<evidence type="ECO:0000313" key="2">
    <source>
        <dbReference type="Proteomes" id="UP000321479"/>
    </source>
</evidence>
<name>A0A5B8V1L4_9SPHI</name>
<sequence length="185" mass="21305">MNMLTSEELVDSIKSRIGKLKVVKLTEILQKEQFSVHDLIDITFSENRDIAFRAAWLLENLFLQKPAAYIDEIEYLVSRIKDVKHPSCKRHYAKIMMHVTAAKAPEAIRKKLEAIDLEPVVEQFFDWLIDAKVLVAVKVFAVGALFNVRSRYPWMAGELKDQIQFMLRDGTAAMQSRGRKLLAQL</sequence>
<organism evidence="1 2">
    <name type="scientific">Mucilaginibacter ginsenosidivorans</name>
    <dbReference type="NCBI Taxonomy" id="398053"/>
    <lineage>
        <taxon>Bacteria</taxon>
        <taxon>Pseudomonadati</taxon>
        <taxon>Bacteroidota</taxon>
        <taxon>Sphingobacteriia</taxon>
        <taxon>Sphingobacteriales</taxon>
        <taxon>Sphingobacteriaceae</taxon>
        <taxon>Mucilaginibacter</taxon>
    </lineage>
</organism>
<gene>
    <name evidence="1" type="ORF">FRZ54_19700</name>
</gene>
<protein>
    <recommendedName>
        <fullName evidence="3">Adenylosuccinate lyase</fullName>
    </recommendedName>
</protein>
<dbReference type="Proteomes" id="UP000321479">
    <property type="component" value="Chromosome"/>
</dbReference>
<dbReference type="RefSeq" id="WP_147033527.1">
    <property type="nucleotide sequence ID" value="NZ_CP042436.1"/>
</dbReference>
<accession>A0A5B8V1L4</accession>
<evidence type="ECO:0008006" key="3">
    <source>
        <dbReference type="Google" id="ProtNLM"/>
    </source>
</evidence>
<keyword evidence="2" id="KW-1185">Reference proteome</keyword>
<dbReference type="AlphaFoldDB" id="A0A5B8V1L4"/>
<proteinExistence type="predicted"/>
<evidence type="ECO:0000313" key="1">
    <source>
        <dbReference type="EMBL" id="QEC64693.1"/>
    </source>
</evidence>
<dbReference type="OrthoDB" id="979487at2"/>
<dbReference type="EMBL" id="CP042436">
    <property type="protein sequence ID" value="QEC64693.1"/>
    <property type="molecule type" value="Genomic_DNA"/>
</dbReference>
<dbReference type="KEGG" id="mgin:FRZ54_19700"/>
<reference evidence="1 2" key="1">
    <citation type="journal article" date="2017" name="Curr. Microbiol.">
        <title>Mucilaginibacter ginsenosidivorans sp. nov., Isolated from Soil of Ginseng Field.</title>
        <authorList>
            <person name="Kim M.M."/>
            <person name="Siddiqi M.Z."/>
            <person name="Im W.T."/>
        </authorList>
    </citation>
    <scope>NUCLEOTIDE SEQUENCE [LARGE SCALE GENOMIC DNA]</scope>
    <source>
        <strain evidence="1 2">Gsoil 3017</strain>
    </source>
</reference>